<dbReference type="AlphaFoldDB" id="A0A5P2DQF4"/>
<evidence type="ECO:0000313" key="2">
    <source>
        <dbReference type="EMBL" id="QES55491.1"/>
    </source>
</evidence>
<reference evidence="2 3" key="1">
    <citation type="submission" date="2018-05" db="EMBL/GenBank/DDBJ databases">
        <title>Streptomyces venezuelae.</title>
        <authorList>
            <person name="Kim W."/>
            <person name="Lee N."/>
            <person name="Cho B.-K."/>
        </authorList>
    </citation>
    <scope>NUCLEOTIDE SEQUENCE [LARGE SCALE GENOMIC DNA]</scope>
    <source>
        <strain evidence="2 3">ATCC 21018</strain>
    </source>
</reference>
<organism evidence="2 3">
    <name type="scientific">Streptomyces venezuelae</name>
    <dbReference type="NCBI Taxonomy" id="54571"/>
    <lineage>
        <taxon>Bacteria</taxon>
        <taxon>Bacillati</taxon>
        <taxon>Actinomycetota</taxon>
        <taxon>Actinomycetes</taxon>
        <taxon>Kitasatosporales</taxon>
        <taxon>Streptomycetaceae</taxon>
        <taxon>Streptomyces</taxon>
    </lineage>
</organism>
<evidence type="ECO:0000313" key="3">
    <source>
        <dbReference type="Proteomes" id="UP000324101"/>
    </source>
</evidence>
<feature type="region of interest" description="Disordered" evidence="1">
    <location>
        <begin position="1"/>
        <end position="20"/>
    </location>
</feature>
<evidence type="ECO:0000256" key="1">
    <source>
        <dbReference type="SAM" id="MobiDB-lite"/>
    </source>
</evidence>
<dbReference type="EMBL" id="CP029189">
    <property type="protein sequence ID" value="QES55491.1"/>
    <property type="molecule type" value="Genomic_DNA"/>
</dbReference>
<sequence length="81" mass="8394">MGATAGRGSITPPGGGKGASSLRDAVLAVFAAHGIELDPIARMHVSDAVFQARMSVYGYGICAQVSRSIEDMKKKGMGRAR</sequence>
<protein>
    <submittedName>
        <fullName evidence="2">Uncharacterized protein</fullName>
    </submittedName>
</protein>
<gene>
    <name evidence="2" type="ORF">DEJ51_16020</name>
</gene>
<dbReference type="RefSeq" id="WP_150258169.1">
    <property type="nucleotide sequence ID" value="NZ_CP029189.1"/>
</dbReference>
<dbReference type="Proteomes" id="UP000324101">
    <property type="component" value="Chromosome"/>
</dbReference>
<dbReference type="OrthoDB" id="9857371at2"/>
<proteinExistence type="predicted"/>
<accession>A0A5P2DQF4</accession>
<name>A0A5P2DQF4_STRVZ</name>